<evidence type="ECO:0000259" key="2">
    <source>
        <dbReference type="Pfam" id="PF02470"/>
    </source>
</evidence>
<proteinExistence type="predicted"/>
<dbReference type="NCBIfam" id="TIGR00996">
    <property type="entry name" value="Mtu_fam_mce"/>
    <property type="match status" value="1"/>
</dbReference>
<dbReference type="Proteomes" id="UP001501480">
    <property type="component" value="Unassembled WGS sequence"/>
</dbReference>
<evidence type="ECO:0000313" key="4">
    <source>
        <dbReference type="EMBL" id="GAA2075110.1"/>
    </source>
</evidence>
<accession>A0ABP5HFQ4</accession>
<feature type="domain" description="Mammalian cell entry C-terminal" evidence="3">
    <location>
        <begin position="124"/>
        <end position="283"/>
    </location>
</feature>
<evidence type="ECO:0000313" key="5">
    <source>
        <dbReference type="Proteomes" id="UP001501480"/>
    </source>
</evidence>
<dbReference type="Pfam" id="PF11887">
    <property type="entry name" value="Mce4_CUP1"/>
    <property type="match status" value="1"/>
</dbReference>
<gene>
    <name evidence="4" type="ORF">GCM10009821_12620</name>
</gene>
<organism evidence="4 5">
    <name type="scientific">Aeromicrobium halocynthiae</name>
    <dbReference type="NCBI Taxonomy" id="560557"/>
    <lineage>
        <taxon>Bacteria</taxon>
        <taxon>Bacillati</taxon>
        <taxon>Actinomycetota</taxon>
        <taxon>Actinomycetes</taxon>
        <taxon>Propionibacteriales</taxon>
        <taxon>Nocardioidaceae</taxon>
        <taxon>Aeromicrobium</taxon>
    </lineage>
</organism>
<evidence type="ECO:0000259" key="3">
    <source>
        <dbReference type="Pfam" id="PF11887"/>
    </source>
</evidence>
<feature type="transmembrane region" description="Helical" evidence="1">
    <location>
        <begin position="12"/>
        <end position="33"/>
    </location>
</feature>
<sequence>MKLLDRESLSALLKLCVFFGVTGGATVLLMMVLSQGLFQSTETYKARFSDVTGVAKGDDVRIGGVRVGEVEKVEIVDGNEALVSFGVDTDVSLTQNTNAQLRFRNLIGQRYMALYQGPEGGTAVLEPGSTIPQERTEEALDLNVLLNGFKPVFQALSPEDTNQLAFEIVQTLQGEAGTVQSLLARTASLTRTLADRDQLIGDVIVNLSDVLDTIGSRDQQLTSTIDNLQALVTGLKDDRNAILGSLDSISLLTEETSGLLSDGREDLVADVRELNRLTGNLAEGRNEQLGGQRNLDVFEQSLRILPIKMEKLGNLASNGALFNFYVCELEVDVALIPDDVLEGLAQSTGIDLRNVQAGGARCETADGEYPQS</sequence>
<evidence type="ECO:0000256" key="1">
    <source>
        <dbReference type="SAM" id="Phobius"/>
    </source>
</evidence>
<dbReference type="PANTHER" id="PTHR33371">
    <property type="entry name" value="INTERMEMBRANE PHOSPHOLIPID TRANSPORT SYSTEM BINDING PROTEIN MLAD-RELATED"/>
    <property type="match status" value="1"/>
</dbReference>
<dbReference type="RefSeq" id="WP_344326043.1">
    <property type="nucleotide sequence ID" value="NZ_BAAAPY010000003.1"/>
</dbReference>
<comment type="caution">
    <text evidence="4">The sequence shown here is derived from an EMBL/GenBank/DDBJ whole genome shotgun (WGS) entry which is preliminary data.</text>
</comment>
<keyword evidence="1" id="KW-0472">Membrane</keyword>
<protein>
    <submittedName>
        <fullName evidence="4">MCE family protein</fullName>
    </submittedName>
</protein>
<keyword evidence="1" id="KW-0812">Transmembrane</keyword>
<dbReference type="InterPro" id="IPR024516">
    <property type="entry name" value="Mce_C"/>
</dbReference>
<reference evidence="5" key="1">
    <citation type="journal article" date="2019" name="Int. J. Syst. Evol. Microbiol.">
        <title>The Global Catalogue of Microorganisms (GCM) 10K type strain sequencing project: providing services to taxonomists for standard genome sequencing and annotation.</title>
        <authorList>
            <consortium name="The Broad Institute Genomics Platform"/>
            <consortium name="The Broad Institute Genome Sequencing Center for Infectious Disease"/>
            <person name="Wu L."/>
            <person name="Ma J."/>
        </authorList>
    </citation>
    <scope>NUCLEOTIDE SEQUENCE [LARGE SCALE GENOMIC DNA]</scope>
    <source>
        <strain evidence="5">JCM 15749</strain>
    </source>
</reference>
<dbReference type="InterPro" id="IPR005693">
    <property type="entry name" value="Mce"/>
</dbReference>
<feature type="domain" description="Mce/MlaD" evidence="2">
    <location>
        <begin position="41"/>
        <end position="117"/>
    </location>
</feature>
<dbReference type="InterPro" id="IPR003399">
    <property type="entry name" value="Mce/MlaD"/>
</dbReference>
<keyword evidence="5" id="KW-1185">Reference proteome</keyword>
<dbReference type="Pfam" id="PF02470">
    <property type="entry name" value="MlaD"/>
    <property type="match status" value="1"/>
</dbReference>
<dbReference type="EMBL" id="BAAAPY010000003">
    <property type="protein sequence ID" value="GAA2075110.1"/>
    <property type="molecule type" value="Genomic_DNA"/>
</dbReference>
<name>A0ABP5HFQ4_9ACTN</name>
<dbReference type="InterPro" id="IPR052336">
    <property type="entry name" value="MlaD_Phospholipid_Transporter"/>
</dbReference>
<dbReference type="PANTHER" id="PTHR33371:SF17">
    <property type="entry name" value="MCE-FAMILY PROTEIN MCE1B"/>
    <property type="match status" value="1"/>
</dbReference>
<keyword evidence="1" id="KW-1133">Transmembrane helix</keyword>